<accession>A0ABS1HE57</accession>
<keyword evidence="3" id="KW-1185">Reference proteome</keyword>
<sequence>MKNLFLALLALLIAIPFSEACTTAVISGKYTANSRPIIWKLRDTETFENKMRYFRDGKYDYIGMINSKDANGEQVWGGSNAAGFAIMNSASFNPQYVLENLLHIEIASKQVTSLFHLNSSEPCYVSFR</sequence>
<keyword evidence="1" id="KW-0732">Signal</keyword>
<feature type="signal peptide" evidence="1">
    <location>
        <begin position="1"/>
        <end position="20"/>
    </location>
</feature>
<name>A0ABS1HE57_9BACT</name>
<protein>
    <recommendedName>
        <fullName evidence="4">Choloylglycine hydrolase/NAAA C-terminal domain-containing protein</fullName>
    </recommendedName>
</protein>
<dbReference type="Proteomes" id="UP000605676">
    <property type="component" value="Unassembled WGS sequence"/>
</dbReference>
<comment type="caution">
    <text evidence="2">The sequence shown here is derived from an EMBL/GenBank/DDBJ whole genome shotgun (WGS) entry which is preliminary data.</text>
</comment>
<dbReference type="Gene3D" id="3.60.60.10">
    <property type="entry name" value="Penicillin V Acylase, Chain A"/>
    <property type="match status" value="1"/>
</dbReference>
<evidence type="ECO:0008006" key="4">
    <source>
        <dbReference type="Google" id="ProtNLM"/>
    </source>
</evidence>
<proteinExistence type="predicted"/>
<evidence type="ECO:0000256" key="1">
    <source>
        <dbReference type="SAM" id="SignalP"/>
    </source>
</evidence>
<organism evidence="2 3">
    <name type="scientific">Carboxylicivirga marina</name>
    <dbReference type="NCBI Taxonomy" id="2800988"/>
    <lineage>
        <taxon>Bacteria</taxon>
        <taxon>Pseudomonadati</taxon>
        <taxon>Bacteroidota</taxon>
        <taxon>Bacteroidia</taxon>
        <taxon>Marinilabiliales</taxon>
        <taxon>Marinilabiliaceae</taxon>
        <taxon>Carboxylicivirga</taxon>
    </lineage>
</organism>
<feature type="chain" id="PRO_5045244379" description="Choloylglycine hydrolase/NAAA C-terminal domain-containing protein" evidence="1">
    <location>
        <begin position="21"/>
        <end position="128"/>
    </location>
</feature>
<reference evidence="2 3" key="1">
    <citation type="submission" date="2021-01" db="EMBL/GenBank/DDBJ databases">
        <title>Carboxyliciviraga sp.nov., isolated from coastal sediments.</title>
        <authorList>
            <person name="Lu D."/>
            <person name="Zhang T."/>
        </authorList>
    </citation>
    <scope>NUCLEOTIDE SEQUENCE [LARGE SCALE GENOMIC DNA]</scope>
    <source>
        <strain evidence="2 3">N1Y132</strain>
    </source>
</reference>
<gene>
    <name evidence="2" type="ORF">JIV24_01010</name>
</gene>
<dbReference type="EMBL" id="JAENRR010000002">
    <property type="protein sequence ID" value="MBK3515900.1"/>
    <property type="molecule type" value="Genomic_DNA"/>
</dbReference>
<evidence type="ECO:0000313" key="3">
    <source>
        <dbReference type="Proteomes" id="UP000605676"/>
    </source>
</evidence>
<evidence type="ECO:0000313" key="2">
    <source>
        <dbReference type="EMBL" id="MBK3515900.1"/>
    </source>
</evidence>
<dbReference type="RefSeq" id="WP_200463132.1">
    <property type="nucleotide sequence ID" value="NZ_JAENRR010000002.1"/>
</dbReference>